<evidence type="ECO:0000256" key="1">
    <source>
        <dbReference type="SAM" id="MobiDB-lite"/>
    </source>
</evidence>
<feature type="region of interest" description="Disordered" evidence="1">
    <location>
        <begin position="1"/>
        <end position="33"/>
    </location>
</feature>
<dbReference type="AlphaFoldDB" id="A0A1F8GEB1"/>
<accession>A0A1F8GEB1</accession>
<organism evidence="2 3">
    <name type="scientific">Candidatus Yanofskybacteria bacterium RIFCSPLOWO2_01_FULL_42_49</name>
    <dbReference type="NCBI Taxonomy" id="1802694"/>
    <lineage>
        <taxon>Bacteria</taxon>
        <taxon>Candidatus Yanofskyibacteriota</taxon>
    </lineage>
</organism>
<protein>
    <submittedName>
        <fullName evidence="2">Uncharacterized protein</fullName>
    </submittedName>
</protein>
<evidence type="ECO:0000313" key="2">
    <source>
        <dbReference type="EMBL" id="OGN22799.1"/>
    </source>
</evidence>
<dbReference type="Proteomes" id="UP000178227">
    <property type="component" value="Unassembled WGS sequence"/>
</dbReference>
<name>A0A1F8GEB1_9BACT</name>
<sequence length="177" mass="20029">MRAGLAKHSPGQLSWPRKPRKMARPSRGTKETEMQRFQIVRQISGERKQIDGRLVDTLMAIVRFPDSDTTRHLQRHDGRWTGWNSDRARRERAGILETRQNYDEAVADGESLVSKLEAKLADLKGKRGTKATAERKRLRELIKGNKATLAVLKTGQAHAVAIADKVDETHPEIVEFA</sequence>
<dbReference type="EMBL" id="MGKI01000008">
    <property type="protein sequence ID" value="OGN22799.1"/>
    <property type="molecule type" value="Genomic_DNA"/>
</dbReference>
<proteinExistence type="predicted"/>
<comment type="caution">
    <text evidence="2">The sequence shown here is derived from an EMBL/GenBank/DDBJ whole genome shotgun (WGS) entry which is preliminary data.</text>
</comment>
<reference evidence="2 3" key="1">
    <citation type="journal article" date="2016" name="Nat. Commun.">
        <title>Thousands of microbial genomes shed light on interconnected biogeochemical processes in an aquifer system.</title>
        <authorList>
            <person name="Anantharaman K."/>
            <person name="Brown C.T."/>
            <person name="Hug L.A."/>
            <person name="Sharon I."/>
            <person name="Castelle C.J."/>
            <person name="Probst A.J."/>
            <person name="Thomas B.C."/>
            <person name="Singh A."/>
            <person name="Wilkins M.J."/>
            <person name="Karaoz U."/>
            <person name="Brodie E.L."/>
            <person name="Williams K.H."/>
            <person name="Hubbard S.S."/>
            <person name="Banfield J.F."/>
        </authorList>
    </citation>
    <scope>NUCLEOTIDE SEQUENCE [LARGE SCALE GENOMIC DNA]</scope>
</reference>
<evidence type="ECO:0000313" key="3">
    <source>
        <dbReference type="Proteomes" id="UP000178227"/>
    </source>
</evidence>
<gene>
    <name evidence="2" type="ORF">A2918_01525</name>
</gene>